<dbReference type="GO" id="GO:0016491">
    <property type="term" value="F:oxidoreductase activity"/>
    <property type="evidence" value="ECO:0007669"/>
    <property type="project" value="UniProtKB-KW"/>
</dbReference>
<evidence type="ECO:0000313" key="8">
    <source>
        <dbReference type="EMBL" id="KAI1847867.1"/>
    </source>
</evidence>
<evidence type="ECO:0000256" key="5">
    <source>
        <dbReference type="ARBA" id="ARBA00023002"/>
    </source>
</evidence>
<gene>
    <name evidence="8" type="ORF">JX265_013909</name>
</gene>
<evidence type="ECO:0000313" key="9">
    <source>
        <dbReference type="Proteomes" id="UP000829685"/>
    </source>
</evidence>
<dbReference type="Gene3D" id="3.50.50.60">
    <property type="entry name" value="FAD/NAD(P)-binding domain"/>
    <property type="match status" value="1"/>
</dbReference>
<protein>
    <recommendedName>
        <fullName evidence="7">FAD-binding domain-containing protein</fullName>
    </recommendedName>
</protein>
<keyword evidence="4" id="KW-0274">FAD</keyword>
<feature type="domain" description="FAD-binding" evidence="7">
    <location>
        <begin position="7"/>
        <end position="157"/>
    </location>
</feature>
<dbReference type="PANTHER" id="PTHR46720">
    <property type="entry name" value="HYDROXYLASE, PUTATIVE (AFU_ORTHOLOGUE AFUA_3G01460)-RELATED"/>
    <property type="match status" value="1"/>
</dbReference>
<sequence>MGSSSNVRVAIIGAGIAGLAAAIALKDNPSIEVQVYERAPELREIGASIALGPNGMRTLDRLRVYNALHDSVAFRNKSGLPMIYRFAESFMVPIRVHLQAALAEHTPATQIHFSKAFQSVSFDAGTQSLRIRFADGSTAEADVLLGADGIHSAVRRHFVPSSQTRWTGWTTFRSVFPVDPHLAHIADLPDEAVHIWGPDRTLFLSHLGRGLFTVVGSTQSDPQVPSAPYQDATWNEEGDVAVLRGFYKEWSPLVRQIVDAVPFTRVYPNATAHALDSWALGGGQADDRDEGSGSGARTSSGKRVTLAGDAAHAHGGAFAAGGSLALDDAWAFAMAIKHAFPAHQLQARDRGSVGENIERALRLYERTRKGHTDRVMRVVAQNNAKTVDRHREAGGGWRETDDELRVRMQNRADTSWIHEHDVVEAFAEALADEDPSQGELQAQL</sequence>
<dbReference type="InterPro" id="IPR051104">
    <property type="entry name" value="FAD_monoxygenase"/>
</dbReference>
<dbReference type="GO" id="GO:0044550">
    <property type="term" value="P:secondary metabolite biosynthetic process"/>
    <property type="evidence" value="ECO:0007669"/>
    <property type="project" value="TreeGrafter"/>
</dbReference>
<evidence type="ECO:0000259" key="7">
    <source>
        <dbReference type="Pfam" id="PF01494"/>
    </source>
</evidence>
<keyword evidence="9" id="KW-1185">Reference proteome</keyword>
<evidence type="ECO:0000256" key="6">
    <source>
        <dbReference type="SAM" id="MobiDB-lite"/>
    </source>
</evidence>
<feature type="region of interest" description="Disordered" evidence="6">
    <location>
        <begin position="283"/>
        <end position="302"/>
    </location>
</feature>
<comment type="caution">
    <text evidence="8">The sequence shown here is derived from an EMBL/GenBank/DDBJ whole genome shotgun (WGS) entry which is preliminary data.</text>
</comment>
<evidence type="ECO:0000256" key="4">
    <source>
        <dbReference type="ARBA" id="ARBA00022827"/>
    </source>
</evidence>
<keyword evidence="3" id="KW-0285">Flavoprotein</keyword>
<evidence type="ECO:0000256" key="3">
    <source>
        <dbReference type="ARBA" id="ARBA00022630"/>
    </source>
</evidence>
<dbReference type="EMBL" id="JAFIMR010000095">
    <property type="protein sequence ID" value="KAI1847867.1"/>
    <property type="molecule type" value="Genomic_DNA"/>
</dbReference>
<keyword evidence="5" id="KW-0560">Oxidoreductase</keyword>
<reference evidence="8" key="1">
    <citation type="submission" date="2021-03" db="EMBL/GenBank/DDBJ databases">
        <title>Revisited historic fungal species revealed as producer of novel bioactive compounds through whole genome sequencing and comparative genomics.</title>
        <authorList>
            <person name="Vignolle G.A."/>
            <person name="Hochenegger N."/>
            <person name="Mach R.L."/>
            <person name="Mach-Aigner A.R."/>
            <person name="Javad Rahimi M."/>
            <person name="Salim K.A."/>
            <person name="Chan C.M."/>
            <person name="Lim L.B.L."/>
            <person name="Cai F."/>
            <person name="Druzhinina I.S."/>
            <person name="U'Ren J.M."/>
            <person name="Derntl C."/>
        </authorList>
    </citation>
    <scope>NUCLEOTIDE SEQUENCE</scope>
    <source>
        <strain evidence="8">TUCIM 5799</strain>
    </source>
</reference>
<dbReference type="AlphaFoldDB" id="A0A9P9W7L2"/>
<dbReference type="GO" id="GO:0071949">
    <property type="term" value="F:FAD binding"/>
    <property type="evidence" value="ECO:0007669"/>
    <property type="project" value="InterPro"/>
</dbReference>
<dbReference type="Pfam" id="PF01494">
    <property type="entry name" value="FAD_binding_3"/>
    <property type="match status" value="1"/>
</dbReference>
<dbReference type="InterPro" id="IPR036188">
    <property type="entry name" value="FAD/NAD-bd_sf"/>
</dbReference>
<comment type="similarity">
    <text evidence="2">Belongs to the paxM FAD-dependent monooxygenase family.</text>
</comment>
<dbReference type="Proteomes" id="UP000829685">
    <property type="component" value="Unassembled WGS sequence"/>
</dbReference>
<dbReference type="PANTHER" id="PTHR46720:SF3">
    <property type="entry name" value="FAD-BINDING DOMAIN-CONTAINING PROTEIN-RELATED"/>
    <property type="match status" value="1"/>
</dbReference>
<organism evidence="8 9">
    <name type="scientific">Neoarthrinium moseri</name>
    <dbReference type="NCBI Taxonomy" id="1658444"/>
    <lineage>
        <taxon>Eukaryota</taxon>
        <taxon>Fungi</taxon>
        <taxon>Dikarya</taxon>
        <taxon>Ascomycota</taxon>
        <taxon>Pezizomycotina</taxon>
        <taxon>Sordariomycetes</taxon>
        <taxon>Xylariomycetidae</taxon>
        <taxon>Amphisphaeriales</taxon>
        <taxon>Apiosporaceae</taxon>
        <taxon>Neoarthrinium</taxon>
    </lineage>
</organism>
<name>A0A9P9W7L2_9PEZI</name>
<evidence type="ECO:0000256" key="2">
    <source>
        <dbReference type="ARBA" id="ARBA00007992"/>
    </source>
</evidence>
<proteinExistence type="inferred from homology"/>
<dbReference type="InterPro" id="IPR002938">
    <property type="entry name" value="FAD-bd"/>
</dbReference>
<evidence type="ECO:0000256" key="1">
    <source>
        <dbReference type="ARBA" id="ARBA00005179"/>
    </source>
</evidence>
<dbReference type="SUPFAM" id="SSF54373">
    <property type="entry name" value="FAD-linked reductases, C-terminal domain"/>
    <property type="match status" value="1"/>
</dbReference>
<comment type="pathway">
    <text evidence="1">Secondary metabolite biosynthesis.</text>
</comment>
<dbReference type="SUPFAM" id="SSF51905">
    <property type="entry name" value="FAD/NAD(P)-binding domain"/>
    <property type="match status" value="1"/>
</dbReference>
<accession>A0A9P9W7L2</accession>
<dbReference type="PRINTS" id="PR00420">
    <property type="entry name" value="RNGMNOXGNASE"/>
</dbReference>